<evidence type="ECO:0000313" key="3">
    <source>
        <dbReference type="Proteomes" id="UP001493487"/>
    </source>
</evidence>
<accession>A0ABV1KMY8</accession>
<evidence type="ECO:0000259" key="1">
    <source>
        <dbReference type="Pfam" id="PF04471"/>
    </source>
</evidence>
<proteinExistence type="predicted"/>
<dbReference type="PANTHER" id="PTHR30015">
    <property type="entry name" value="MRR RESTRICTION SYSTEM PROTEIN"/>
    <property type="match status" value="1"/>
</dbReference>
<dbReference type="GO" id="GO:0004519">
    <property type="term" value="F:endonuclease activity"/>
    <property type="evidence" value="ECO:0007669"/>
    <property type="project" value="UniProtKB-KW"/>
</dbReference>
<dbReference type="InterPro" id="IPR011335">
    <property type="entry name" value="Restrct_endonuc-II-like"/>
</dbReference>
<keyword evidence="2" id="KW-0255">Endonuclease</keyword>
<dbReference type="EMBL" id="JASKHM010000001">
    <property type="protein sequence ID" value="MEQ4481446.1"/>
    <property type="molecule type" value="Genomic_DNA"/>
</dbReference>
<keyword evidence="3" id="KW-1185">Reference proteome</keyword>
<comment type="caution">
    <text evidence="2">The sequence shown here is derived from an EMBL/GenBank/DDBJ whole genome shotgun (WGS) entry which is preliminary data.</text>
</comment>
<dbReference type="RefSeq" id="WP_232182049.1">
    <property type="nucleotide sequence ID" value="NZ_JAIOAP010000001.1"/>
</dbReference>
<dbReference type="EC" id="3.1.21.-" evidence="2"/>
<dbReference type="InterPro" id="IPR016984">
    <property type="entry name" value="UCP031853"/>
</dbReference>
<dbReference type="GO" id="GO:0016787">
    <property type="term" value="F:hydrolase activity"/>
    <property type="evidence" value="ECO:0007669"/>
    <property type="project" value="UniProtKB-KW"/>
</dbReference>
<organism evidence="2 3">
    <name type="scientific">Cohnella silvisoli</name>
    <dbReference type="NCBI Taxonomy" id="2873699"/>
    <lineage>
        <taxon>Bacteria</taxon>
        <taxon>Bacillati</taxon>
        <taxon>Bacillota</taxon>
        <taxon>Bacilli</taxon>
        <taxon>Bacillales</taxon>
        <taxon>Paenibacillaceae</taxon>
        <taxon>Cohnella</taxon>
    </lineage>
</organism>
<protein>
    <submittedName>
        <fullName evidence="2">Restriction endonuclease</fullName>
        <ecNumber evidence="2">3.1.21.-</ecNumber>
    </submittedName>
</protein>
<dbReference type="InterPro" id="IPR007560">
    <property type="entry name" value="Restrct_endonuc_IV_Mrr"/>
</dbReference>
<dbReference type="Pfam" id="PF04471">
    <property type="entry name" value="Mrr_cat"/>
    <property type="match status" value="1"/>
</dbReference>
<dbReference type="InterPro" id="IPR011856">
    <property type="entry name" value="tRNA_endonuc-like_dom_sf"/>
</dbReference>
<sequence>MSRWWMVRAGDNNELIPDWISKEVASIGWSEIGNPLSYSTRDKLIEKAHAVYSKEKPGTRITWGSQVWKFSRELVVDDNVITYSKETREYIIGKVKQLYTYNPVMISDYYPNVVGVKWGTKRISRDDLSQGAKNSLGGISTVFRVDNWGNEFESLLQGKQPVTVAAQTTPNESEVGVTDNSDFIQQALTLLEDAIDKLDAWQMQDLFGGLLEAMGYQVRISPKGPDGGVDIIAHRDAFGFEKPIIKVQLKHRKVAAGGPEIQQLLGANPIGASSLFVSTGGFTSQAKTVAQQHSVKLVDLTDLVELVNEWYEKMTAEKKALLPLKRVYIPN</sequence>
<reference evidence="2 3" key="1">
    <citation type="journal article" date="2023" name="Genome Announc.">
        <title>Pan-Genome Analyses of the Genus Cohnella and Proposal of the Novel Species Cohnella silvisoli sp. nov., Isolated from Forest Soil.</title>
        <authorList>
            <person name="Wang C."/>
            <person name="Mao L."/>
            <person name="Bao G."/>
            <person name="Zhu H."/>
        </authorList>
    </citation>
    <scope>NUCLEOTIDE SEQUENCE [LARGE SCALE GENOMIC DNA]</scope>
    <source>
        <strain evidence="2 3">NL03-T5-1</strain>
    </source>
</reference>
<feature type="domain" description="Restriction endonuclease type IV Mrr" evidence="1">
    <location>
        <begin position="195"/>
        <end position="307"/>
    </location>
</feature>
<dbReference type="Gene3D" id="3.40.1350.10">
    <property type="match status" value="1"/>
</dbReference>
<dbReference type="SUPFAM" id="SSF52980">
    <property type="entry name" value="Restriction endonuclease-like"/>
    <property type="match status" value="1"/>
</dbReference>
<name>A0ABV1KMY8_9BACL</name>
<dbReference type="PANTHER" id="PTHR30015:SF7">
    <property type="entry name" value="TYPE IV METHYL-DIRECTED RESTRICTION ENZYME ECOKMRR"/>
    <property type="match status" value="1"/>
</dbReference>
<keyword evidence="2" id="KW-0540">Nuclease</keyword>
<dbReference type="InterPro" id="IPR052906">
    <property type="entry name" value="Type_IV_Methyl-Rstrct_Enzyme"/>
</dbReference>
<evidence type="ECO:0000313" key="2">
    <source>
        <dbReference type="EMBL" id="MEQ4481446.1"/>
    </source>
</evidence>
<gene>
    <name evidence="2" type="ORF">QJS35_03440</name>
</gene>
<keyword evidence="2" id="KW-0378">Hydrolase</keyword>
<dbReference type="Proteomes" id="UP001493487">
    <property type="component" value="Unassembled WGS sequence"/>
</dbReference>
<dbReference type="PIRSF" id="PIRSF031853">
    <property type="entry name" value="UPC031853"/>
    <property type="match status" value="1"/>
</dbReference>